<dbReference type="EMBL" id="FOCT01000023">
    <property type="protein sequence ID" value="SEO45351.1"/>
    <property type="molecule type" value="Genomic_DNA"/>
</dbReference>
<evidence type="ECO:0000313" key="1">
    <source>
        <dbReference type="EMBL" id="SEO45351.1"/>
    </source>
</evidence>
<organism evidence="1 2">
    <name type="scientific">Nitrosospira multiformis</name>
    <dbReference type="NCBI Taxonomy" id="1231"/>
    <lineage>
        <taxon>Bacteria</taxon>
        <taxon>Pseudomonadati</taxon>
        <taxon>Pseudomonadota</taxon>
        <taxon>Betaproteobacteria</taxon>
        <taxon>Nitrosomonadales</taxon>
        <taxon>Nitrosomonadaceae</taxon>
        <taxon>Nitrosospira</taxon>
    </lineage>
</organism>
<accession>A0A1H8PUB2</accession>
<dbReference type="Proteomes" id="UP000183898">
    <property type="component" value="Unassembled WGS sequence"/>
</dbReference>
<name>A0A1H8PUB2_9PROT</name>
<dbReference type="RefSeq" id="WP_074749165.1">
    <property type="nucleotide sequence ID" value="NZ_FOCT01000023.1"/>
</dbReference>
<dbReference type="AlphaFoldDB" id="A0A1H8PUB2"/>
<evidence type="ECO:0000313" key="2">
    <source>
        <dbReference type="Proteomes" id="UP000183898"/>
    </source>
</evidence>
<sequence length="62" mass="7162">MQVDNRTFKHECQEGKELFVWLLDQSQEDLLELLAVCTAASINPVSAGRILYRKRLQRSCPL</sequence>
<protein>
    <submittedName>
        <fullName evidence="1">Uncharacterized protein</fullName>
    </submittedName>
</protein>
<gene>
    <name evidence="1" type="ORF">SAMN05216404_12310</name>
</gene>
<proteinExistence type="predicted"/>
<reference evidence="1 2" key="1">
    <citation type="submission" date="2016-10" db="EMBL/GenBank/DDBJ databases">
        <authorList>
            <person name="de Groot N.N."/>
        </authorList>
    </citation>
    <scope>NUCLEOTIDE SEQUENCE [LARGE SCALE GENOMIC DNA]</scope>
    <source>
        <strain evidence="1 2">Nl18</strain>
    </source>
</reference>